<organism evidence="2 3">
    <name type="scientific">Alternaria atra</name>
    <dbReference type="NCBI Taxonomy" id="119953"/>
    <lineage>
        <taxon>Eukaryota</taxon>
        <taxon>Fungi</taxon>
        <taxon>Dikarya</taxon>
        <taxon>Ascomycota</taxon>
        <taxon>Pezizomycotina</taxon>
        <taxon>Dothideomycetes</taxon>
        <taxon>Pleosporomycetidae</taxon>
        <taxon>Pleosporales</taxon>
        <taxon>Pleosporineae</taxon>
        <taxon>Pleosporaceae</taxon>
        <taxon>Alternaria</taxon>
        <taxon>Alternaria sect. Ulocladioides</taxon>
    </lineage>
</organism>
<feature type="compositionally biased region" description="Low complexity" evidence="1">
    <location>
        <begin position="437"/>
        <end position="448"/>
    </location>
</feature>
<feature type="compositionally biased region" description="Polar residues" evidence="1">
    <location>
        <begin position="918"/>
        <end position="948"/>
    </location>
</feature>
<evidence type="ECO:0000313" key="2">
    <source>
        <dbReference type="EMBL" id="CAG5178186.1"/>
    </source>
</evidence>
<feature type="compositionally biased region" description="Low complexity" evidence="1">
    <location>
        <begin position="81"/>
        <end position="91"/>
    </location>
</feature>
<feature type="compositionally biased region" description="Low complexity" evidence="1">
    <location>
        <begin position="687"/>
        <end position="698"/>
    </location>
</feature>
<name>A0A8J2IGD5_9PLEO</name>
<feature type="compositionally biased region" description="Acidic residues" evidence="1">
    <location>
        <begin position="251"/>
        <end position="260"/>
    </location>
</feature>
<proteinExistence type="predicted"/>
<feature type="compositionally biased region" description="Acidic residues" evidence="1">
    <location>
        <begin position="370"/>
        <end position="381"/>
    </location>
</feature>
<reference evidence="2" key="1">
    <citation type="submission" date="2021-05" db="EMBL/GenBank/DDBJ databases">
        <authorList>
            <person name="Stam R."/>
        </authorList>
    </citation>
    <scope>NUCLEOTIDE SEQUENCE</scope>
    <source>
        <strain evidence="2">CS162</strain>
    </source>
</reference>
<feature type="compositionally biased region" description="Basic residues" evidence="1">
    <location>
        <begin position="584"/>
        <end position="593"/>
    </location>
</feature>
<feature type="compositionally biased region" description="Low complexity" evidence="1">
    <location>
        <begin position="261"/>
        <end position="271"/>
    </location>
</feature>
<evidence type="ECO:0000313" key="3">
    <source>
        <dbReference type="Proteomes" id="UP000676310"/>
    </source>
</evidence>
<feature type="compositionally biased region" description="Basic and acidic residues" evidence="1">
    <location>
        <begin position="613"/>
        <end position="622"/>
    </location>
</feature>
<comment type="caution">
    <text evidence="2">The sequence shown here is derived from an EMBL/GenBank/DDBJ whole genome shotgun (WGS) entry which is preliminary data.</text>
</comment>
<feature type="compositionally biased region" description="Basic and acidic residues" evidence="1">
    <location>
        <begin position="318"/>
        <end position="330"/>
    </location>
</feature>
<sequence>MPDGNNLHSQMQDTQLPFGTQIPQPSRPRTSEDEPQFLGVNRLEPVMAGNTQRTEIRPGAAYTDYEKRMKLLSLVRGYQMSSASTSATSSAPGFVQYAFSKPQRTAPPTTDESPTPPSDPSHRQSTQPEAEVEKGEAASSIPNHGKERVKKVRYISPEVKKAAEDTQVEEHDIQQSLIEGNSDKPPECSWMQGFVFNSETLKVPRTQADILGREASWLKPPPGVPPFQDGNMPASILKNIHLMADERAGTDIDDDSDIDPSPESLDPSPESRLQKTQDDEPVTTQEDEETASEMSWEQTPDPPERPTGAPQGLPPDSSIEKQASHSEHESPSQLGPRGQQSSHPSVIDISDDDEPVGPPSSPPAAAASADLDEEMEMEMEESVPQALGEDLVQRTHSPSASDKLSDAVSLRSPVVQVKETPYAKSKNASVHKKAQNSSGDSKPTSSTSIVHSTYDTPSLSDLADLGNVETAKEHLLDTHEQDISAEHREVEVHHDKANNANTDGIGDIEMPDHVPDTETARGIIVTQRPPNDLDSGGMPTSTSRATPNSAQLPPKNGDSEASPTVPHLASQSTKRKLVASPTKNNRRQSKRREIKIVGFGNDAPSDVDLIGTLRKDREESLRRYRAQRNSSTTSFESRHEPTSKLTAEQCSDAMNLDGVDVITKKELSPSMSPRHQGLYDEPSPRRAQPATSPASQPPKTHNPSKAHSRDTQTRGPVPIPVQSSLISSEKVDQDSNMTVFQSFKAAYPEYNGNERHFENQCNQMYQLEQEDKMVPKWQWDDFIIRNRTDYSQYAMDCIDQGEDPEPYYRFYKDNIRDTLYTLGIIQNTKTLQRALEELGGAKTNTPRQPPQPLQKPKHARKSLPGAFGQPKKRTHERIISTSSRPRHSLPTNPRMRNESFLRPTSSASSSRPEPRHSNPITRVSSASRIAHQTRTHLSPSDATNSSADTADIFNDQGSTRDKYRDFYFGFQRTTSWTGSTDVSSTPTRGDQSPNKSFEKELS</sequence>
<dbReference type="OrthoDB" id="3538943at2759"/>
<feature type="compositionally biased region" description="Acidic residues" evidence="1">
    <location>
        <begin position="279"/>
        <end position="291"/>
    </location>
</feature>
<feature type="region of interest" description="Disordered" evidence="1">
    <location>
        <begin position="839"/>
        <end position="958"/>
    </location>
</feature>
<feature type="region of interest" description="Disordered" evidence="1">
    <location>
        <begin position="975"/>
        <end position="1002"/>
    </location>
</feature>
<dbReference type="RefSeq" id="XP_043172142.1">
    <property type="nucleotide sequence ID" value="XM_043316207.1"/>
</dbReference>
<dbReference type="EMBL" id="CAJRGZ010000023">
    <property type="protein sequence ID" value="CAG5178186.1"/>
    <property type="molecule type" value="Genomic_DNA"/>
</dbReference>
<dbReference type="Proteomes" id="UP000676310">
    <property type="component" value="Unassembled WGS sequence"/>
</dbReference>
<feature type="compositionally biased region" description="Polar residues" evidence="1">
    <location>
        <begin position="1"/>
        <end position="28"/>
    </location>
</feature>
<feature type="compositionally biased region" description="Basic and acidic residues" evidence="1">
    <location>
        <begin position="510"/>
        <end position="519"/>
    </location>
</feature>
<feature type="compositionally biased region" description="Basic and acidic residues" evidence="1">
    <location>
        <begin position="470"/>
        <end position="497"/>
    </location>
</feature>
<feature type="compositionally biased region" description="Polar residues" evidence="1">
    <location>
        <begin position="538"/>
        <end position="551"/>
    </location>
</feature>
<protein>
    <submittedName>
        <fullName evidence="2">Uncharacterized protein</fullName>
    </submittedName>
</protein>
<feature type="compositionally biased region" description="Polar residues" evidence="1">
    <location>
        <begin position="975"/>
        <end position="995"/>
    </location>
</feature>
<dbReference type="GeneID" id="67020699"/>
<dbReference type="AlphaFoldDB" id="A0A8J2IGD5"/>
<accession>A0A8J2IGD5</accession>
<feature type="compositionally biased region" description="Polar residues" evidence="1">
    <location>
        <begin position="902"/>
        <end position="911"/>
    </location>
</feature>
<evidence type="ECO:0000256" key="1">
    <source>
        <dbReference type="SAM" id="MobiDB-lite"/>
    </source>
</evidence>
<keyword evidence="3" id="KW-1185">Reference proteome</keyword>
<feature type="compositionally biased region" description="Polar residues" evidence="1">
    <location>
        <begin position="449"/>
        <end position="459"/>
    </location>
</feature>
<feature type="region of interest" description="Disordered" evidence="1">
    <location>
        <begin position="238"/>
        <end position="720"/>
    </location>
</feature>
<feature type="region of interest" description="Disordered" evidence="1">
    <location>
        <begin position="1"/>
        <end position="65"/>
    </location>
</feature>
<gene>
    <name evidence="2" type="ORF">ALTATR162_LOCUS8574</name>
</gene>
<feature type="region of interest" description="Disordered" evidence="1">
    <location>
        <begin position="78"/>
        <end position="153"/>
    </location>
</feature>